<reference evidence="2" key="1">
    <citation type="journal article" date="2021" name="Front. Microbiol.">
        <title>Comprehensive Comparative Genomics and Phenotyping of Methylobacterium Species.</title>
        <authorList>
            <person name="Alessa O."/>
            <person name="Ogura Y."/>
            <person name="Fujitani Y."/>
            <person name="Takami H."/>
            <person name="Hayashi T."/>
            <person name="Sahin N."/>
            <person name="Tani A."/>
        </authorList>
    </citation>
    <scope>NUCLEOTIDE SEQUENCE</scope>
    <source>
        <strain evidence="2">DSM 19015</strain>
    </source>
</reference>
<organism evidence="2 3">
    <name type="scientific">Methylobacterium iners</name>
    <dbReference type="NCBI Taxonomy" id="418707"/>
    <lineage>
        <taxon>Bacteria</taxon>
        <taxon>Pseudomonadati</taxon>
        <taxon>Pseudomonadota</taxon>
        <taxon>Alphaproteobacteria</taxon>
        <taxon>Hyphomicrobiales</taxon>
        <taxon>Methylobacteriaceae</taxon>
        <taxon>Methylobacterium</taxon>
    </lineage>
</organism>
<feature type="region of interest" description="Disordered" evidence="1">
    <location>
        <begin position="1"/>
        <end position="23"/>
    </location>
</feature>
<gene>
    <name evidence="2" type="ORF">OCOJLMKI_0125</name>
</gene>
<evidence type="ECO:0000313" key="3">
    <source>
        <dbReference type="Proteomes" id="UP001055125"/>
    </source>
</evidence>
<evidence type="ECO:0008006" key="4">
    <source>
        <dbReference type="Google" id="ProtNLM"/>
    </source>
</evidence>
<reference evidence="2" key="2">
    <citation type="submission" date="2021-08" db="EMBL/GenBank/DDBJ databases">
        <authorList>
            <person name="Tani A."/>
            <person name="Ola A."/>
            <person name="Ogura Y."/>
            <person name="Katsura K."/>
            <person name="Hayashi T."/>
        </authorList>
    </citation>
    <scope>NUCLEOTIDE SEQUENCE</scope>
    <source>
        <strain evidence="2">DSM 19015</strain>
    </source>
</reference>
<accession>A0ABQ4RSJ0</accession>
<keyword evidence="3" id="KW-1185">Reference proteome</keyword>
<protein>
    <recommendedName>
        <fullName evidence="4">Transposase</fullName>
    </recommendedName>
</protein>
<sequence length="258" mass="28206">MLAENSEIGVRADGESGHAQPGIHATSAALAAPIAELREQWRRRQAWHRAEKALTLQAKALCRRLAEGGDKAEADRIYKAALGTGSHQMADVALAAIFPLTEARDGIAKHRATVEKRLVKLAKVLPVAPWVEETRGVGLLSLAAIVGEAGDLSAYANPAKLWKRMGLAVMPDGGRQRRVGGVEALDHGYSPARRCVMWNLGACIVKAGGPLKAVYDARKLYEADRVETKAHAHNRAQRYLEKRFLRDLWSAWRRASPC</sequence>
<dbReference type="EMBL" id="BPQP01000001">
    <property type="protein sequence ID" value="GJD92942.1"/>
    <property type="molecule type" value="Genomic_DNA"/>
</dbReference>
<comment type="caution">
    <text evidence="2">The sequence shown here is derived from an EMBL/GenBank/DDBJ whole genome shotgun (WGS) entry which is preliminary data.</text>
</comment>
<evidence type="ECO:0000256" key="1">
    <source>
        <dbReference type="SAM" id="MobiDB-lite"/>
    </source>
</evidence>
<dbReference type="Proteomes" id="UP001055125">
    <property type="component" value="Unassembled WGS sequence"/>
</dbReference>
<name>A0ABQ4RSJ0_9HYPH</name>
<evidence type="ECO:0000313" key="2">
    <source>
        <dbReference type="EMBL" id="GJD92942.1"/>
    </source>
</evidence>
<proteinExistence type="predicted"/>